<feature type="compositionally biased region" description="Gly residues" evidence="1">
    <location>
        <begin position="1050"/>
        <end position="1078"/>
    </location>
</feature>
<dbReference type="Proteomes" id="UP001151760">
    <property type="component" value="Unassembled WGS sequence"/>
</dbReference>
<name>A0ABQ4XVV7_9ASTR</name>
<organism evidence="3 4">
    <name type="scientific">Tanacetum coccineum</name>
    <dbReference type="NCBI Taxonomy" id="301880"/>
    <lineage>
        <taxon>Eukaryota</taxon>
        <taxon>Viridiplantae</taxon>
        <taxon>Streptophyta</taxon>
        <taxon>Embryophyta</taxon>
        <taxon>Tracheophyta</taxon>
        <taxon>Spermatophyta</taxon>
        <taxon>Magnoliopsida</taxon>
        <taxon>eudicotyledons</taxon>
        <taxon>Gunneridae</taxon>
        <taxon>Pentapetalae</taxon>
        <taxon>asterids</taxon>
        <taxon>campanulids</taxon>
        <taxon>Asterales</taxon>
        <taxon>Asteraceae</taxon>
        <taxon>Asteroideae</taxon>
        <taxon>Anthemideae</taxon>
        <taxon>Anthemidinae</taxon>
        <taxon>Tanacetum</taxon>
    </lineage>
</organism>
<reference evidence="3" key="2">
    <citation type="submission" date="2022-01" db="EMBL/GenBank/DDBJ databases">
        <authorList>
            <person name="Yamashiro T."/>
            <person name="Shiraishi A."/>
            <person name="Satake H."/>
            <person name="Nakayama K."/>
        </authorList>
    </citation>
    <scope>NUCLEOTIDE SEQUENCE</scope>
</reference>
<dbReference type="Pfam" id="PF07727">
    <property type="entry name" value="RVT_2"/>
    <property type="match status" value="2"/>
</dbReference>
<protein>
    <submittedName>
        <fullName evidence="3">Retrovirus-related pol polyprotein from transposon TNT 1-94</fullName>
    </submittedName>
</protein>
<feature type="compositionally biased region" description="Polar residues" evidence="1">
    <location>
        <begin position="542"/>
        <end position="570"/>
    </location>
</feature>
<feature type="compositionally biased region" description="Basic residues" evidence="1">
    <location>
        <begin position="515"/>
        <end position="524"/>
    </location>
</feature>
<dbReference type="PANTHER" id="PTHR11439">
    <property type="entry name" value="GAG-POL-RELATED RETROTRANSPOSON"/>
    <property type="match status" value="1"/>
</dbReference>
<feature type="domain" description="Reverse transcriptase Ty1/copia-type" evidence="2">
    <location>
        <begin position="1093"/>
        <end position="1169"/>
    </location>
</feature>
<evidence type="ECO:0000313" key="3">
    <source>
        <dbReference type="EMBL" id="GJS69564.1"/>
    </source>
</evidence>
<evidence type="ECO:0000259" key="2">
    <source>
        <dbReference type="Pfam" id="PF07727"/>
    </source>
</evidence>
<keyword evidence="4" id="KW-1185">Reference proteome</keyword>
<feature type="region of interest" description="Disordered" evidence="1">
    <location>
        <begin position="509"/>
        <end position="570"/>
    </location>
</feature>
<proteinExistence type="predicted"/>
<gene>
    <name evidence="3" type="ORF">Tco_0702405</name>
</gene>
<evidence type="ECO:0000313" key="4">
    <source>
        <dbReference type="Proteomes" id="UP001151760"/>
    </source>
</evidence>
<feature type="region of interest" description="Disordered" evidence="1">
    <location>
        <begin position="1050"/>
        <end position="1086"/>
    </location>
</feature>
<dbReference type="CDD" id="cd09272">
    <property type="entry name" value="RNase_HI_RT_Ty1"/>
    <property type="match status" value="1"/>
</dbReference>
<comment type="caution">
    <text evidence="3">The sequence shown here is derived from an EMBL/GenBank/DDBJ whole genome shotgun (WGS) entry which is preliminary data.</text>
</comment>
<feature type="region of interest" description="Disordered" evidence="1">
    <location>
        <begin position="725"/>
        <end position="769"/>
    </location>
</feature>
<dbReference type="SUPFAM" id="SSF56672">
    <property type="entry name" value="DNA/RNA polymerases"/>
    <property type="match status" value="1"/>
</dbReference>
<dbReference type="InterPro" id="IPR013103">
    <property type="entry name" value="RVT_2"/>
</dbReference>
<feature type="domain" description="Reverse transcriptase Ty1/copia-type" evidence="2">
    <location>
        <begin position="1"/>
        <end position="123"/>
    </location>
</feature>
<sequence>MDVKIAFLNGKISEYVYVQQPPGFESSEFPNHVCKLDKSLYGLKQAPKAWYETLTKFLLQHKFIRGTINNTLFTYKTKSDVIIVQIFLDDIIFRSTSVKLSKQVAKLITKKLIKKYDLADSASVKCPMLPPNNLGPDESGVSVNDTLFRGMIGPLMYLTTSKPDVQFSTCLCARYQANRKESYLAEYVAAAGCCAQVLWIKSQLTDYDVLYDKIPIFCDNTIAIAISNNPVVHSRTKHIDISNFNNGIALLESKNTAYHPMLQFLSKSYISAALTKQPSAYYSKYLWEFWYTAEADSTTNSITFTLSNFDKPISFDLNVFSTVISLKCSENFVLIPPKETVKAGLATLGLIDENDTSISYSNLINLSPLKMRYFLPKGKQVIAYCLCWGLDIDIANILFTDLIVQLHPVSGKKERKSNIYYSRYLSLIMEHLLGDVYLNENLKTLKPHHITASSFKPTFENKVPLTAYMCKVANLSPDPIKYLLHPSEDVNTDDTADKSSSRTTVQLITQSKAPTYKKTKRKRISPSSKLEASKTIRESPPREQTTVTQSTEEPVGTASTTRVYEPSSRQMIKETSLRQLMLKRQTPVWTKLHSDSGVSKPNQKTPKLMDEYEKKNSVDQEDLESPYDTESEIKFIKSYKVSTISVADSDLHSIPDDEVESISRFKAADSNKEGIENTKTKATLTQSEEGTADNILDDMVDLKASANKPSDPLALVVHASEEKALEEKVSEEEPPSKRLNLFHTTSSEYSPTPPRDESKGKGITTEENPLKDLIPLIDKGGSAQKMPNMNPFSTSKEGKPTLDEVKSQMQEMQRTYKLLITKISYKINNVSKDATMRIERNNQPLSLTVYEKFMLKKLGFSEWIEVHTLASKNKSKSNDILLKSLKAKFELIKTYAGKLAIPPPPELTTVGLFAAERKRKRSSEMLKEVFERRHYGIFFYNGTFNLVFQREEEFHLATTTQLIRTQNAIQRVQDSAVNEDSLSAKHQQTMKGLVECKASASNLRRIQVKYIVKEVEDHLKTYSSAGMDISWWVASWRVASWREVKGGLPEGGLPGGGLPGGGLPGGGLPGGGLPGGGLPKQVAKHNQSKVDLENKTDAENTVIQNKYHLVAKGYGQEEGIDFEESLAPVARLEAVRIFMAYAAQKKFLIFQMDVKTAFLNGPLKEEVLYNSQMVF</sequence>
<reference evidence="3" key="1">
    <citation type="journal article" date="2022" name="Int. J. Mol. Sci.">
        <title>Draft Genome of Tanacetum Coccineum: Genomic Comparison of Closely Related Tanacetum-Family Plants.</title>
        <authorList>
            <person name="Yamashiro T."/>
            <person name="Shiraishi A."/>
            <person name="Nakayama K."/>
            <person name="Satake H."/>
        </authorList>
    </citation>
    <scope>NUCLEOTIDE SEQUENCE</scope>
</reference>
<dbReference type="InterPro" id="IPR043502">
    <property type="entry name" value="DNA/RNA_pol_sf"/>
</dbReference>
<evidence type="ECO:0000256" key="1">
    <source>
        <dbReference type="SAM" id="MobiDB-lite"/>
    </source>
</evidence>
<dbReference type="EMBL" id="BQNB010009870">
    <property type="protein sequence ID" value="GJS69564.1"/>
    <property type="molecule type" value="Genomic_DNA"/>
</dbReference>
<dbReference type="PANTHER" id="PTHR11439:SF486">
    <property type="entry name" value="RLK (RECEPTOR-LIKE KINASE) PROTEIN, PUTATIVE-RELATED"/>
    <property type="match status" value="1"/>
</dbReference>
<accession>A0ABQ4XVV7</accession>
<feature type="compositionally biased region" description="Basic and acidic residues" evidence="1">
    <location>
        <begin position="531"/>
        <end position="541"/>
    </location>
</feature>